<evidence type="ECO:0000256" key="3">
    <source>
        <dbReference type="ARBA" id="ARBA00022989"/>
    </source>
</evidence>
<organism evidence="6 7">
    <name type="scientific">Neiella marina</name>
    <dbReference type="NCBI Taxonomy" id="508461"/>
    <lineage>
        <taxon>Bacteria</taxon>
        <taxon>Pseudomonadati</taxon>
        <taxon>Pseudomonadota</taxon>
        <taxon>Gammaproteobacteria</taxon>
        <taxon>Alteromonadales</taxon>
        <taxon>Echinimonadaceae</taxon>
        <taxon>Neiella</taxon>
    </lineage>
</organism>
<evidence type="ECO:0000256" key="2">
    <source>
        <dbReference type="ARBA" id="ARBA00022692"/>
    </source>
</evidence>
<dbReference type="Gene3D" id="1.20.1300.10">
    <property type="entry name" value="Fumarate reductase/succinate dehydrogenase, transmembrane subunit"/>
    <property type="match status" value="1"/>
</dbReference>
<dbReference type="GO" id="GO:0016020">
    <property type="term" value="C:membrane"/>
    <property type="evidence" value="ECO:0007669"/>
    <property type="project" value="InterPro"/>
</dbReference>
<keyword evidence="4 5" id="KW-0472">Membrane</keyword>
<keyword evidence="2 5" id="KW-0812">Transmembrane</keyword>
<keyword evidence="1" id="KW-1003">Cell membrane</keyword>
<dbReference type="RefSeq" id="WP_087506882.1">
    <property type="nucleotide sequence ID" value="NZ_BMDX01000018.1"/>
</dbReference>
<evidence type="ECO:0000256" key="5">
    <source>
        <dbReference type="SAM" id="Phobius"/>
    </source>
</evidence>
<dbReference type="PIRSF" id="PIRSF000180">
    <property type="entry name" value="FrdC"/>
    <property type="match status" value="1"/>
</dbReference>
<comment type="caution">
    <text evidence="6">The sequence shown here is derived from an EMBL/GenBank/DDBJ whole genome shotgun (WGS) entry which is preliminary data.</text>
</comment>
<sequence>MSKRKPYVKPMPANWFMANRFHTLYMLREGTSVFVGLYSLIMLWGLAALVKGEAAWNSWLGHMENPIYIGFHLVALVACLYHAITWFSLAPKAMHLQKGDQKISDKPVVVGHYVAFVIATVVIIGFVAWGGAA</sequence>
<evidence type="ECO:0000313" key="7">
    <source>
        <dbReference type="Proteomes" id="UP000619743"/>
    </source>
</evidence>
<dbReference type="InterPro" id="IPR003510">
    <property type="entry name" value="Fumarate_red_C"/>
</dbReference>
<dbReference type="Proteomes" id="UP000619743">
    <property type="component" value="Unassembled WGS sequence"/>
</dbReference>
<protein>
    <submittedName>
        <fullName evidence="6">Fumarate reductase subunit C</fullName>
    </submittedName>
</protein>
<feature type="transmembrane region" description="Helical" evidence="5">
    <location>
        <begin position="110"/>
        <end position="132"/>
    </location>
</feature>
<proteinExistence type="predicted"/>
<dbReference type="Pfam" id="PF02300">
    <property type="entry name" value="Fumarate_red_C"/>
    <property type="match status" value="1"/>
</dbReference>
<accession>A0A8J2U8A4</accession>
<gene>
    <name evidence="6" type="ORF">GCM10011369_29790</name>
</gene>
<name>A0A8J2U8A4_9GAMM</name>
<dbReference type="EMBL" id="BMDX01000018">
    <property type="protein sequence ID" value="GGA85794.1"/>
    <property type="molecule type" value="Genomic_DNA"/>
</dbReference>
<evidence type="ECO:0000313" key="6">
    <source>
        <dbReference type="EMBL" id="GGA85794.1"/>
    </source>
</evidence>
<feature type="transmembrane region" description="Helical" evidence="5">
    <location>
        <begin position="68"/>
        <end position="89"/>
    </location>
</feature>
<dbReference type="AlphaFoldDB" id="A0A8J2U8A4"/>
<keyword evidence="7" id="KW-1185">Reference proteome</keyword>
<keyword evidence="3 5" id="KW-1133">Transmembrane helix</keyword>
<dbReference type="InterPro" id="IPR034804">
    <property type="entry name" value="SQR/QFR_C/D"/>
</dbReference>
<evidence type="ECO:0000256" key="1">
    <source>
        <dbReference type="ARBA" id="ARBA00022475"/>
    </source>
</evidence>
<dbReference type="SUPFAM" id="SSF81343">
    <property type="entry name" value="Fumarate reductase respiratory complex transmembrane subunits"/>
    <property type="match status" value="1"/>
</dbReference>
<evidence type="ECO:0000256" key="4">
    <source>
        <dbReference type="ARBA" id="ARBA00023136"/>
    </source>
</evidence>
<dbReference type="OrthoDB" id="8909678at2"/>
<reference evidence="7" key="1">
    <citation type="journal article" date="2019" name="Int. J. Syst. Evol. Microbiol.">
        <title>The Global Catalogue of Microorganisms (GCM) 10K type strain sequencing project: providing services to taxonomists for standard genome sequencing and annotation.</title>
        <authorList>
            <consortium name="The Broad Institute Genomics Platform"/>
            <consortium name="The Broad Institute Genome Sequencing Center for Infectious Disease"/>
            <person name="Wu L."/>
            <person name="Ma J."/>
        </authorList>
    </citation>
    <scope>NUCLEOTIDE SEQUENCE [LARGE SCALE GENOMIC DNA]</scope>
    <source>
        <strain evidence="7">CGMCC 1.10130</strain>
    </source>
</reference>